<proteinExistence type="predicted"/>
<name>A0A0C9WRY5_9AGAR</name>
<organism evidence="1 2">
    <name type="scientific">Laccaria amethystina LaAM-08-1</name>
    <dbReference type="NCBI Taxonomy" id="1095629"/>
    <lineage>
        <taxon>Eukaryota</taxon>
        <taxon>Fungi</taxon>
        <taxon>Dikarya</taxon>
        <taxon>Basidiomycota</taxon>
        <taxon>Agaricomycotina</taxon>
        <taxon>Agaricomycetes</taxon>
        <taxon>Agaricomycetidae</taxon>
        <taxon>Agaricales</taxon>
        <taxon>Agaricineae</taxon>
        <taxon>Hydnangiaceae</taxon>
        <taxon>Laccaria</taxon>
    </lineage>
</organism>
<dbReference type="HOGENOM" id="CLU_1816108_0_0_1"/>
<dbReference type="AlphaFoldDB" id="A0A0C9WRY5"/>
<reference evidence="1 2" key="1">
    <citation type="submission" date="2014-04" db="EMBL/GenBank/DDBJ databases">
        <authorList>
            <consortium name="DOE Joint Genome Institute"/>
            <person name="Kuo A."/>
            <person name="Kohler A."/>
            <person name="Nagy L.G."/>
            <person name="Floudas D."/>
            <person name="Copeland A."/>
            <person name="Barry K.W."/>
            <person name="Cichocki N."/>
            <person name="Veneault-Fourrey C."/>
            <person name="LaButti K."/>
            <person name="Lindquist E.A."/>
            <person name="Lipzen A."/>
            <person name="Lundell T."/>
            <person name="Morin E."/>
            <person name="Murat C."/>
            <person name="Sun H."/>
            <person name="Tunlid A."/>
            <person name="Henrissat B."/>
            <person name="Grigoriev I.V."/>
            <person name="Hibbett D.S."/>
            <person name="Martin F."/>
            <person name="Nordberg H.P."/>
            <person name="Cantor M.N."/>
            <person name="Hua S.X."/>
        </authorList>
    </citation>
    <scope>NUCLEOTIDE SEQUENCE [LARGE SCALE GENOMIC DNA]</scope>
    <source>
        <strain evidence="1 2">LaAM-08-1</strain>
    </source>
</reference>
<evidence type="ECO:0000313" key="2">
    <source>
        <dbReference type="Proteomes" id="UP000054477"/>
    </source>
</evidence>
<dbReference type="Proteomes" id="UP000054477">
    <property type="component" value="Unassembled WGS sequence"/>
</dbReference>
<dbReference type="EMBL" id="KN839124">
    <property type="protein sequence ID" value="KIJ90718.1"/>
    <property type="molecule type" value="Genomic_DNA"/>
</dbReference>
<reference evidence="2" key="2">
    <citation type="submission" date="2015-01" db="EMBL/GenBank/DDBJ databases">
        <title>Evolutionary Origins and Diversification of the Mycorrhizal Mutualists.</title>
        <authorList>
            <consortium name="DOE Joint Genome Institute"/>
            <consortium name="Mycorrhizal Genomics Consortium"/>
            <person name="Kohler A."/>
            <person name="Kuo A."/>
            <person name="Nagy L.G."/>
            <person name="Floudas D."/>
            <person name="Copeland A."/>
            <person name="Barry K.W."/>
            <person name="Cichocki N."/>
            <person name="Veneault-Fourrey C."/>
            <person name="LaButti K."/>
            <person name="Lindquist E.A."/>
            <person name="Lipzen A."/>
            <person name="Lundell T."/>
            <person name="Morin E."/>
            <person name="Murat C."/>
            <person name="Riley R."/>
            <person name="Ohm R."/>
            <person name="Sun H."/>
            <person name="Tunlid A."/>
            <person name="Henrissat B."/>
            <person name="Grigoriev I.V."/>
            <person name="Hibbett D.S."/>
            <person name="Martin F."/>
        </authorList>
    </citation>
    <scope>NUCLEOTIDE SEQUENCE [LARGE SCALE GENOMIC DNA]</scope>
    <source>
        <strain evidence="2">LaAM-08-1</strain>
    </source>
</reference>
<sequence length="142" mass="15909">MIDILKSAEGVEEFDFSSRHTGICSMIIRALTISDVCDIKLPKLKVMSIHTESSNNIPPQWYFPVPTLVGMVQSRWRPERAPTRLRKLCVFLTQTTYTEALSRHWKASLEHELAGYISNGLILDVRISGGPRGGALARPPFA</sequence>
<keyword evidence="2" id="KW-1185">Reference proteome</keyword>
<protein>
    <submittedName>
        <fullName evidence="1">Uncharacterized protein</fullName>
    </submittedName>
</protein>
<evidence type="ECO:0000313" key="1">
    <source>
        <dbReference type="EMBL" id="KIJ90718.1"/>
    </source>
</evidence>
<gene>
    <name evidence="1" type="ORF">K443DRAFT_522484</name>
</gene>
<accession>A0A0C9WRY5</accession>